<dbReference type="RefSeq" id="WP_161717450.1">
    <property type="nucleotide sequence ID" value="NZ_JAAAPO010000002.1"/>
</dbReference>
<dbReference type="EMBL" id="JAAAPO010000002">
    <property type="protein sequence ID" value="NBC36214.1"/>
    <property type="molecule type" value="Genomic_DNA"/>
</dbReference>
<sequence length="103" mass="11773">MRHTREQPILARETVIRGLALCFLLVTLAWVVAGPSGLLAWGEARQSLEQRQAEIIRLTKARDEWRNRVALLDQRAPDPDLSSELLRKNLNVAHPDEVIMIVR</sequence>
<keyword evidence="2" id="KW-1185">Reference proteome</keyword>
<protein>
    <submittedName>
        <fullName evidence="1">Septum formation initiator</fullName>
    </submittedName>
</protein>
<gene>
    <name evidence="1" type="ORF">GTZ99_06535</name>
</gene>
<evidence type="ECO:0000313" key="2">
    <source>
        <dbReference type="Proteomes" id="UP000753724"/>
    </source>
</evidence>
<reference evidence="2" key="1">
    <citation type="submission" date="2020-01" db="EMBL/GenBank/DDBJ databases">
        <title>Sphingomonas sp. strain CSW-10.</title>
        <authorList>
            <person name="Chen W.-M."/>
        </authorList>
    </citation>
    <scope>NUCLEOTIDE SEQUENCE [LARGE SCALE GENOMIC DNA]</scope>
    <source>
        <strain evidence="2">FSY-8</strain>
    </source>
</reference>
<accession>A0ABW9XCD9</accession>
<evidence type="ECO:0000313" key="1">
    <source>
        <dbReference type="EMBL" id="NBC36214.1"/>
    </source>
</evidence>
<organism evidence="1 2">
    <name type="scientific">Novosphingobium ovatum</name>
    <dbReference type="NCBI Taxonomy" id="1908523"/>
    <lineage>
        <taxon>Bacteria</taxon>
        <taxon>Pseudomonadati</taxon>
        <taxon>Pseudomonadota</taxon>
        <taxon>Alphaproteobacteria</taxon>
        <taxon>Sphingomonadales</taxon>
        <taxon>Sphingomonadaceae</taxon>
        <taxon>Novosphingobium</taxon>
    </lineage>
</organism>
<proteinExistence type="predicted"/>
<name>A0ABW9XCD9_9SPHN</name>
<comment type="caution">
    <text evidence="1">The sequence shown here is derived from an EMBL/GenBank/DDBJ whole genome shotgun (WGS) entry which is preliminary data.</text>
</comment>
<dbReference type="Proteomes" id="UP000753724">
    <property type="component" value="Unassembled WGS sequence"/>
</dbReference>